<comment type="caution">
    <text evidence="2">The sequence shown here is derived from an EMBL/GenBank/DDBJ whole genome shotgun (WGS) entry which is preliminary data.</text>
</comment>
<evidence type="ECO:0000313" key="3">
    <source>
        <dbReference type="Proteomes" id="UP000239352"/>
    </source>
</evidence>
<dbReference type="EMBL" id="PVSR01000005">
    <property type="protein sequence ID" value="PRW64223.1"/>
    <property type="molecule type" value="Genomic_DNA"/>
</dbReference>
<reference evidence="2 3" key="1">
    <citation type="submission" date="2018-03" db="EMBL/GenBank/DDBJ databases">
        <title>Actinopolyspora mortivallis from Sahara, screening for active biomolecules.</title>
        <authorList>
            <person name="Selama O."/>
            <person name="Wellington E.M.H."/>
            <person name="Hacene H."/>
        </authorList>
    </citation>
    <scope>NUCLEOTIDE SEQUENCE [LARGE SCALE GENOMIC DNA]</scope>
    <source>
        <strain evidence="2 3">M5A</strain>
    </source>
</reference>
<sequence>MISHIDQQENRLVELADRLEVSELVNRYVVLLDTQDENGFDPEWPSLIFTEDVRMELPVGTYEGLDGLAEFHYRAKSEFARTHHVSSDHRIVVNGDFATVRCQMIATHVHRRSERLENGRLPLFRVGGSYEAEAVRTLHGWRFRSWVCRVSWHEGTGPVELC</sequence>
<dbReference type="SUPFAM" id="SSF54427">
    <property type="entry name" value="NTF2-like"/>
    <property type="match status" value="1"/>
</dbReference>
<name>A0A2T0GYW7_ACTMO</name>
<dbReference type="RefSeq" id="WP_106112978.1">
    <property type="nucleotide sequence ID" value="NZ_PVSR01000005.1"/>
</dbReference>
<evidence type="ECO:0000313" key="2">
    <source>
        <dbReference type="EMBL" id="PRW64223.1"/>
    </source>
</evidence>
<dbReference type="CDD" id="cd00531">
    <property type="entry name" value="NTF2_like"/>
    <property type="match status" value="1"/>
</dbReference>
<keyword evidence="3" id="KW-1185">Reference proteome</keyword>
<accession>A0A2T0GYW7</accession>
<dbReference type="Gene3D" id="3.10.450.50">
    <property type="match status" value="1"/>
</dbReference>
<protein>
    <submittedName>
        <fullName evidence="2">Nuclear transport factor 2 family protein</fullName>
    </submittedName>
</protein>
<dbReference type="Pfam" id="PF13577">
    <property type="entry name" value="SnoaL_4"/>
    <property type="match status" value="1"/>
</dbReference>
<proteinExistence type="predicted"/>
<organism evidence="2 3">
    <name type="scientific">Actinopolyspora mortivallis</name>
    <dbReference type="NCBI Taxonomy" id="33906"/>
    <lineage>
        <taxon>Bacteria</taxon>
        <taxon>Bacillati</taxon>
        <taxon>Actinomycetota</taxon>
        <taxon>Actinomycetes</taxon>
        <taxon>Actinopolysporales</taxon>
        <taxon>Actinopolysporaceae</taxon>
        <taxon>Actinopolyspora</taxon>
    </lineage>
</organism>
<dbReference type="InterPro" id="IPR032710">
    <property type="entry name" value="NTF2-like_dom_sf"/>
</dbReference>
<gene>
    <name evidence="2" type="ORF">CEP50_06190</name>
</gene>
<dbReference type="AlphaFoldDB" id="A0A2T0GYW7"/>
<dbReference type="InParanoid" id="A0A2T0GYW7"/>
<dbReference type="InterPro" id="IPR037401">
    <property type="entry name" value="SnoaL-like"/>
</dbReference>
<evidence type="ECO:0000259" key="1">
    <source>
        <dbReference type="Pfam" id="PF13577"/>
    </source>
</evidence>
<feature type="domain" description="SnoaL-like" evidence="1">
    <location>
        <begin position="14"/>
        <end position="146"/>
    </location>
</feature>
<dbReference type="Proteomes" id="UP000239352">
    <property type="component" value="Unassembled WGS sequence"/>
</dbReference>